<dbReference type="AlphaFoldDB" id="A0A1X1Y5T7"/>
<dbReference type="EMBL" id="LQPE01000060">
    <property type="protein sequence ID" value="ORW06435.1"/>
    <property type="molecule type" value="Genomic_DNA"/>
</dbReference>
<evidence type="ECO:0000259" key="1">
    <source>
        <dbReference type="Pfam" id="PF12728"/>
    </source>
</evidence>
<evidence type="ECO:0000313" key="3">
    <source>
        <dbReference type="Proteomes" id="UP000193487"/>
    </source>
</evidence>
<name>A0A1X1Y5T7_9MYCO</name>
<dbReference type="Proteomes" id="UP000193487">
    <property type="component" value="Unassembled WGS sequence"/>
</dbReference>
<reference evidence="2 3" key="1">
    <citation type="submission" date="2016-01" db="EMBL/GenBank/DDBJ databases">
        <title>The new phylogeny of the genus Mycobacterium.</title>
        <authorList>
            <person name="Tarcisio F."/>
            <person name="Conor M."/>
            <person name="Antonella G."/>
            <person name="Elisabetta G."/>
            <person name="Giulia F.S."/>
            <person name="Sara T."/>
            <person name="Anna F."/>
            <person name="Clotilde B."/>
            <person name="Roberto B."/>
            <person name="Veronica D.S."/>
            <person name="Fabio R."/>
            <person name="Monica P."/>
            <person name="Olivier J."/>
            <person name="Enrico T."/>
            <person name="Nicola S."/>
        </authorList>
    </citation>
    <scope>NUCLEOTIDE SEQUENCE [LARGE SCALE GENOMIC DNA]</scope>
    <source>
        <strain evidence="2 3">DSM 45166</strain>
    </source>
</reference>
<dbReference type="InterPro" id="IPR041657">
    <property type="entry name" value="HTH_17"/>
</dbReference>
<comment type="caution">
    <text evidence="2">The sequence shown here is derived from an EMBL/GenBank/DDBJ whole genome shotgun (WGS) entry which is preliminary data.</text>
</comment>
<sequence>MAARLLGRDVRTVRRMIESGELEGAVVPGRQRRRWFVYSDQLPGFAPSTSPRLRSGSEQSELAVLREENADLRARAQAAEEGERLLLAKR</sequence>
<gene>
    <name evidence="2" type="ORF">AWC14_25575</name>
</gene>
<feature type="domain" description="Helix-turn-helix" evidence="1">
    <location>
        <begin position="2"/>
        <end position="37"/>
    </location>
</feature>
<dbReference type="Pfam" id="PF12728">
    <property type="entry name" value="HTH_17"/>
    <property type="match status" value="1"/>
</dbReference>
<proteinExistence type="predicted"/>
<accession>A0A1X1Y5T7</accession>
<organism evidence="2 3">
    <name type="scientific">Mycobacterium kyorinense</name>
    <dbReference type="NCBI Taxonomy" id="487514"/>
    <lineage>
        <taxon>Bacteria</taxon>
        <taxon>Bacillati</taxon>
        <taxon>Actinomycetota</taxon>
        <taxon>Actinomycetes</taxon>
        <taxon>Mycobacteriales</taxon>
        <taxon>Mycobacteriaceae</taxon>
        <taxon>Mycobacterium</taxon>
    </lineage>
</organism>
<keyword evidence="3" id="KW-1185">Reference proteome</keyword>
<evidence type="ECO:0000313" key="2">
    <source>
        <dbReference type="EMBL" id="ORW06435.1"/>
    </source>
</evidence>
<protein>
    <recommendedName>
        <fullName evidence="1">Helix-turn-helix domain-containing protein</fullName>
    </recommendedName>
</protein>